<dbReference type="PIRSF" id="PIRSF018005">
    <property type="entry name" value="UCP018005"/>
    <property type="match status" value="1"/>
</dbReference>
<accession>A0A1T5JR70</accession>
<proteinExistence type="predicted"/>
<name>A0A1T5JR70_9BACT</name>
<reference evidence="4 5" key="1">
    <citation type="submission" date="2017-02" db="EMBL/GenBank/DDBJ databases">
        <authorList>
            <person name="Peterson S.W."/>
        </authorList>
    </citation>
    <scope>NUCLEOTIDE SEQUENCE [LARGE SCALE GENOMIC DNA]</scope>
    <source>
        <strain evidence="4 5">DSM 25262</strain>
    </source>
</reference>
<dbReference type="InterPro" id="IPR051128">
    <property type="entry name" value="EgtD_Methyltrsf_superfamily"/>
</dbReference>
<dbReference type="OrthoDB" id="5289726at2"/>
<feature type="domain" description="Histidine-specific methyltransferase SAM-dependent" evidence="3">
    <location>
        <begin position="28"/>
        <end position="332"/>
    </location>
</feature>
<evidence type="ECO:0000313" key="4">
    <source>
        <dbReference type="EMBL" id="SKC53977.1"/>
    </source>
</evidence>
<sequence>MIDIQQSAHAYSLQQDIVQTEEHRVLCFREDVLGGLQSYPKHLSSKYFYDTKGDALFQQIMNCPEYYLTRCELEIFRDQTSSLIAAITNARAQSFDLIELGVGDGIKSKYLIRELLDRKIEFRYLPVDISGNILSQLETSLSDLQGLNLVSLEGEYFDMLREATKISDNRKVILFLGANIGNMSAKEAQFFCKDLRSMLQPGDIVLMGFDLKKNPHTILDAYNDKGGITRDFNLNLLERINTELEGNFDLHRFTHYQTYDPETGACKSYLVSNIKQTVIVSGTSISFSEGEWIYMEVSQKYSLKEIEKLASHSGFSMITNFTDPKRWFIDSVWIAQ</sequence>
<evidence type="ECO:0000256" key="1">
    <source>
        <dbReference type="ARBA" id="ARBA00022603"/>
    </source>
</evidence>
<evidence type="ECO:0000313" key="5">
    <source>
        <dbReference type="Proteomes" id="UP000190961"/>
    </source>
</evidence>
<dbReference type="InterPro" id="IPR019257">
    <property type="entry name" value="MeTrfase_dom"/>
</dbReference>
<dbReference type="Gene3D" id="3.40.50.150">
    <property type="entry name" value="Vaccinia Virus protein VP39"/>
    <property type="match status" value="1"/>
</dbReference>
<dbReference type="PANTHER" id="PTHR43397">
    <property type="entry name" value="ERGOTHIONEINE BIOSYNTHESIS PROTEIN 1"/>
    <property type="match status" value="1"/>
</dbReference>
<dbReference type="Pfam" id="PF10017">
    <property type="entry name" value="Methyltransf_33"/>
    <property type="match status" value="1"/>
</dbReference>
<dbReference type="RefSeq" id="WP_079685940.1">
    <property type="nucleotide sequence ID" value="NZ_FUZU01000001.1"/>
</dbReference>
<gene>
    <name evidence="4" type="ORF">SAMN05660236_1400</name>
</gene>
<dbReference type="GO" id="GO:0008168">
    <property type="term" value="F:methyltransferase activity"/>
    <property type="evidence" value="ECO:0007669"/>
    <property type="project" value="UniProtKB-KW"/>
</dbReference>
<keyword evidence="1 4" id="KW-0489">Methyltransferase</keyword>
<dbReference type="InterPro" id="IPR017804">
    <property type="entry name" value="MeTrfase_EgtD-like"/>
</dbReference>
<dbReference type="SUPFAM" id="SSF53335">
    <property type="entry name" value="S-adenosyl-L-methionine-dependent methyltransferases"/>
    <property type="match status" value="1"/>
</dbReference>
<dbReference type="STRING" id="688867.SAMN05660236_1400"/>
<evidence type="ECO:0000259" key="3">
    <source>
        <dbReference type="Pfam" id="PF10017"/>
    </source>
</evidence>
<dbReference type="InterPro" id="IPR029063">
    <property type="entry name" value="SAM-dependent_MTases_sf"/>
</dbReference>
<protein>
    <submittedName>
        <fullName evidence="4">Dimethylhistidine N-methyltransferase</fullName>
    </submittedName>
</protein>
<keyword evidence="5" id="KW-1185">Reference proteome</keyword>
<dbReference type="EMBL" id="FUZU01000001">
    <property type="protein sequence ID" value="SKC53977.1"/>
    <property type="molecule type" value="Genomic_DNA"/>
</dbReference>
<evidence type="ECO:0000256" key="2">
    <source>
        <dbReference type="ARBA" id="ARBA00022679"/>
    </source>
</evidence>
<dbReference type="AlphaFoldDB" id="A0A1T5JR70"/>
<dbReference type="Proteomes" id="UP000190961">
    <property type="component" value="Unassembled WGS sequence"/>
</dbReference>
<dbReference type="GO" id="GO:0032259">
    <property type="term" value="P:methylation"/>
    <property type="evidence" value="ECO:0007669"/>
    <property type="project" value="UniProtKB-KW"/>
</dbReference>
<keyword evidence="2 4" id="KW-0808">Transferase</keyword>
<dbReference type="PANTHER" id="PTHR43397:SF1">
    <property type="entry name" value="ERGOTHIONEINE BIOSYNTHESIS PROTEIN 1"/>
    <property type="match status" value="1"/>
</dbReference>
<organism evidence="4 5">
    <name type="scientific">Ohtaekwangia koreensis</name>
    <dbReference type="NCBI Taxonomy" id="688867"/>
    <lineage>
        <taxon>Bacteria</taxon>
        <taxon>Pseudomonadati</taxon>
        <taxon>Bacteroidota</taxon>
        <taxon>Cytophagia</taxon>
        <taxon>Cytophagales</taxon>
        <taxon>Fulvivirgaceae</taxon>
        <taxon>Ohtaekwangia</taxon>
    </lineage>
</organism>